<proteinExistence type="predicted"/>
<keyword evidence="2" id="KW-1185">Reference proteome</keyword>
<evidence type="ECO:0000313" key="2">
    <source>
        <dbReference type="Proteomes" id="UP001221566"/>
    </source>
</evidence>
<comment type="caution">
    <text evidence="1">The sequence shown here is derived from an EMBL/GenBank/DDBJ whole genome shotgun (WGS) entry which is preliminary data.</text>
</comment>
<dbReference type="RefSeq" id="WP_272804121.1">
    <property type="nucleotide sequence ID" value="NZ_JAQQKY010000015.1"/>
</dbReference>
<dbReference type="Proteomes" id="UP001221566">
    <property type="component" value="Unassembled WGS sequence"/>
</dbReference>
<accession>A0ABT5I8M0</accession>
<protein>
    <submittedName>
        <fullName evidence="1">Uncharacterized protein</fullName>
    </submittedName>
</protein>
<sequence>MQAEPYIEVVSITRSRVLVLHANNGESTFIIPSGYTDSYVLETEAKMMKKAAEELFEKARHCLHRAEMAQIAQGLIKD</sequence>
<gene>
    <name evidence="1" type="ORF">PQU93_17375</name>
</gene>
<name>A0ABT5I8M0_VOGIN</name>
<reference evidence="1 2" key="1">
    <citation type="submission" date="2023-01" db="EMBL/GenBank/DDBJ databases">
        <title>Novel species of the genus Vogesella isolated from rivers.</title>
        <authorList>
            <person name="Lu H."/>
        </authorList>
    </citation>
    <scope>NUCLEOTIDE SEQUENCE [LARGE SCALE GENOMIC DNA]</scope>
    <source>
        <strain evidence="1 2">SH7W</strain>
    </source>
</reference>
<dbReference type="EMBL" id="JAQQKY010000015">
    <property type="protein sequence ID" value="MDC7692535.1"/>
    <property type="molecule type" value="Genomic_DNA"/>
</dbReference>
<organism evidence="1 2">
    <name type="scientific">Vogesella indigofera</name>
    <name type="common">Pseudomonas indigofera</name>
    <dbReference type="NCBI Taxonomy" id="45465"/>
    <lineage>
        <taxon>Bacteria</taxon>
        <taxon>Pseudomonadati</taxon>
        <taxon>Pseudomonadota</taxon>
        <taxon>Betaproteobacteria</taxon>
        <taxon>Neisseriales</taxon>
        <taxon>Chromobacteriaceae</taxon>
        <taxon>Vogesella</taxon>
    </lineage>
</organism>
<evidence type="ECO:0000313" key="1">
    <source>
        <dbReference type="EMBL" id="MDC7692535.1"/>
    </source>
</evidence>